<sequence>MQATTDQLGRSASRTVRKEQGISAIAKRARAARSPALDKASSTTEGPETLPAPPGAPALPAPPLRAPAGHAAPPPAARGRKRAFSKEMTPRALRAALKKPEAAELPDSTSPAGAVDGLARLYFGTQSRTDGRQAVVAALLAALVLAVTARECVQGATAGELSGLPAVIERALAARAQGGRTLAETIDRMHCHNVHISQDRPFKGLMEVLSGLAAPDAFRMIAFVVAFNSMGFLRFLQEVGGPPPASVEELVRLLRRAYDNRAQPFSIRHLPQLALRGPVLRVLAAPYSDDCAREYTRLCLQGDGAW</sequence>
<comment type="caution">
    <text evidence="2">The sequence shown here is derived from an EMBL/GenBank/DDBJ whole genome shotgun (WGS) entry which is preliminary data.</text>
</comment>
<evidence type="ECO:0000313" key="2">
    <source>
        <dbReference type="EMBL" id="CAK0854256.1"/>
    </source>
</evidence>
<feature type="compositionally biased region" description="Pro residues" evidence="1">
    <location>
        <begin position="50"/>
        <end position="65"/>
    </location>
</feature>
<gene>
    <name evidence="2" type="ORF">PCOR1329_LOCUS45423</name>
</gene>
<feature type="compositionally biased region" description="Polar residues" evidence="1">
    <location>
        <begin position="1"/>
        <end position="14"/>
    </location>
</feature>
<dbReference type="EMBL" id="CAUYUJ010015463">
    <property type="protein sequence ID" value="CAK0854256.1"/>
    <property type="molecule type" value="Genomic_DNA"/>
</dbReference>
<keyword evidence="3" id="KW-1185">Reference proteome</keyword>
<reference evidence="2" key="1">
    <citation type="submission" date="2023-10" db="EMBL/GenBank/DDBJ databases">
        <authorList>
            <person name="Chen Y."/>
            <person name="Shah S."/>
            <person name="Dougan E. K."/>
            <person name="Thang M."/>
            <person name="Chan C."/>
        </authorList>
    </citation>
    <scope>NUCLEOTIDE SEQUENCE [LARGE SCALE GENOMIC DNA]</scope>
</reference>
<feature type="region of interest" description="Disordered" evidence="1">
    <location>
        <begin position="1"/>
        <end position="110"/>
    </location>
</feature>
<dbReference type="Proteomes" id="UP001189429">
    <property type="component" value="Unassembled WGS sequence"/>
</dbReference>
<name>A0ABN9U6X6_9DINO</name>
<proteinExistence type="predicted"/>
<feature type="non-terminal residue" evidence="2">
    <location>
        <position position="306"/>
    </location>
</feature>
<accession>A0ABN9U6X6</accession>
<evidence type="ECO:0000256" key="1">
    <source>
        <dbReference type="SAM" id="MobiDB-lite"/>
    </source>
</evidence>
<evidence type="ECO:0000313" key="3">
    <source>
        <dbReference type="Proteomes" id="UP001189429"/>
    </source>
</evidence>
<protein>
    <submittedName>
        <fullName evidence="2">Uncharacterized protein</fullName>
    </submittedName>
</protein>
<organism evidence="2 3">
    <name type="scientific">Prorocentrum cordatum</name>
    <dbReference type="NCBI Taxonomy" id="2364126"/>
    <lineage>
        <taxon>Eukaryota</taxon>
        <taxon>Sar</taxon>
        <taxon>Alveolata</taxon>
        <taxon>Dinophyceae</taxon>
        <taxon>Prorocentrales</taxon>
        <taxon>Prorocentraceae</taxon>
        <taxon>Prorocentrum</taxon>
    </lineage>
</organism>